<sequence>MTIFCAYASTAPTVGDIFQTVANDFKKTPKELKIWPENDVVGRPLIDPILENINNSDFVVVDITKVNFNVAFEAGYAIAKNKRLQLVINSGVTNDARQLAIIGIYDTLGYEKYENSNQLGRLIREFETKEPLIIDYKKDNKNPIYIVELPKKSDAQTRIISRVKKARLRYRSFNAAEHIRLSANAAIQHVASSSGVIVPIASAQMEGADIHNIRAAFVAGLATGLKRPLLLIQDYDGPAPLDVRDVVKSYRQPEDIDDLIADFSAEVIDEMQSVSPSRSETRTPLSDLVLGDPMAENEMTTLANYYLDTEEYLRVSRGEANMVVGRKGMGKTALFIQLRDNTRNDVRNVVVDLKPEGYQLKKLREDVLEILSEGSVEHLVVAFWEYLLYMEIANKLIEKDAKRNSYDQDVNKLYRELIETQSAIKIAEEGDFSERLLVLVDEILGKIKEFELKKGSENRLTTAKITEIIHSHALPALRERVAAYLKTKKSLWVLFDNLDKGWPVQGIDSTDANILKCLIDAGKKIKRDLIKRGIPTQSVVFVRNDVYQILMQNTADFGKEISVRLDWSDRDLLREMVKRRLTSMQNLDFEDVWESFFCRLYKGVYSFDYIIDRCLMRPRNLIKIMFHARGYAINMRHQTVTEGDLEKALKTYSNDVLEEADEELTDIEPISRGLIYHFIGESALYSRKELLDFIHKALSGKANTEQSEKIVEYLLYFGFFGVKTPENDPRYIYDFSYNMQLLTTWISKNENSAAYYLNPAFWPALEIKE</sequence>
<proteinExistence type="predicted"/>
<keyword evidence="2" id="KW-1185">Reference proteome</keyword>
<dbReference type="NCBIfam" id="NF047389">
    <property type="entry name" value="ATPase_Sll1717"/>
    <property type="match status" value="1"/>
</dbReference>
<dbReference type="RefSeq" id="WP_163899123.1">
    <property type="nucleotide sequence ID" value="NZ_CP048427.1"/>
</dbReference>
<evidence type="ECO:0000313" key="1">
    <source>
        <dbReference type="EMBL" id="NGO63866.1"/>
    </source>
</evidence>
<protein>
    <submittedName>
        <fullName evidence="1">ATP-binding protein</fullName>
    </submittedName>
</protein>
<name>A0A6M1SAW2_9HYPH</name>
<dbReference type="Gene3D" id="3.40.50.450">
    <property type="match status" value="1"/>
</dbReference>
<evidence type="ECO:0000313" key="2">
    <source>
        <dbReference type="Proteomes" id="UP000477849"/>
    </source>
</evidence>
<dbReference type="SUPFAM" id="SSF52540">
    <property type="entry name" value="P-loop containing nucleoside triphosphate hydrolases"/>
    <property type="match status" value="1"/>
</dbReference>
<comment type="caution">
    <text evidence="1">The sequence shown here is derived from an EMBL/GenBank/DDBJ whole genome shotgun (WGS) entry which is preliminary data.</text>
</comment>
<reference evidence="1 2" key="1">
    <citation type="submission" date="2020-02" db="EMBL/GenBank/DDBJ databases">
        <title>Genome sequence of the type strain CCBAU10050 of Rhizobium daejeonense.</title>
        <authorList>
            <person name="Gao J."/>
            <person name="Sun J."/>
        </authorList>
    </citation>
    <scope>NUCLEOTIDE SEQUENCE [LARGE SCALE GENOMIC DNA]</scope>
    <source>
        <strain evidence="1 2">CCBAU10050</strain>
    </source>
</reference>
<keyword evidence="1" id="KW-0547">Nucleotide-binding</keyword>
<dbReference type="InterPro" id="IPR059206">
    <property type="entry name" value="Sll1717-like"/>
</dbReference>
<dbReference type="EMBL" id="JAAKZH010000003">
    <property type="protein sequence ID" value="NGO63866.1"/>
    <property type="molecule type" value="Genomic_DNA"/>
</dbReference>
<dbReference type="Proteomes" id="UP000477849">
    <property type="component" value="Unassembled WGS sequence"/>
</dbReference>
<organism evidence="1 2">
    <name type="scientific">Rhizobium daejeonense</name>
    <dbReference type="NCBI Taxonomy" id="240521"/>
    <lineage>
        <taxon>Bacteria</taxon>
        <taxon>Pseudomonadati</taxon>
        <taxon>Pseudomonadota</taxon>
        <taxon>Alphaproteobacteria</taxon>
        <taxon>Hyphomicrobiales</taxon>
        <taxon>Rhizobiaceae</taxon>
        <taxon>Rhizobium/Agrobacterium group</taxon>
        <taxon>Rhizobium</taxon>
    </lineage>
</organism>
<dbReference type="GO" id="GO:0005524">
    <property type="term" value="F:ATP binding"/>
    <property type="evidence" value="ECO:0007669"/>
    <property type="project" value="UniProtKB-KW"/>
</dbReference>
<keyword evidence="1" id="KW-0067">ATP-binding</keyword>
<dbReference type="AlphaFoldDB" id="A0A6M1SAW2"/>
<dbReference type="InterPro" id="IPR027417">
    <property type="entry name" value="P-loop_NTPase"/>
</dbReference>
<gene>
    <name evidence="1" type="ORF">G6N76_09280</name>
</gene>
<accession>A0A6M1SAW2</accession>